<comment type="caution">
    <text evidence="3">The sequence shown here is derived from an EMBL/GenBank/DDBJ whole genome shotgun (WGS) entry which is preliminary data.</text>
</comment>
<protein>
    <recommendedName>
        <fullName evidence="2">von Hippel-Lindau disease tumour suppressor beta domain-containing protein</fullName>
    </recommendedName>
</protein>
<dbReference type="SUPFAM" id="SSF49468">
    <property type="entry name" value="VHL"/>
    <property type="match status" value="1"/>
</dbReference>
<organism evidence="3 4">
    <name type="scientific">Parnassius mnemosyne</name>
    <name type="common">clouded apollo</name>
    <dbReference type="NCBI Taxonomy" id="213953"/>
    <lineage>
        <taxon>Eukaryota</taxon>
        <taxon>Metazoa</taxon>
        <taxon>Ecdysozoa</taxon>
        <taxon>Arthropoda</taxon>
        <taxon>Hexapoda</taxon>
        <taxon>Insecta</taxon>
        <taxon>Pterygota</taxon>
        <taxon>Neoptera</taxon>
        <taxon>Endopterygota</taxon>
        <taxon>Lepidoptera</taxon>
        <taxon>Glossata</taxon>
        <taxon>Ditrysia</taxon>
        <taxon>Papilionoidea</taxon>
        <taxon>Papilionidae</taxon>
        <taxon>Parnassiinae</taxon>
        <taxon>Parnassini</taxon>
        <taxon>Parnassius</taxon>
        <taxon>Driopa</taxon>
    </lineage>
</organism>
<accession>A0AAV1L6X4</accession>
<dbReference type="Proteomes" id="UP001314205">
    <property type="component" value="Unassembled WGS sequence"/>
</dbReference>
<dbReference type="FunFam" id="2.60.40.780:FF:000001">
    <property type="entry name" value="von Hippel-Lindau disease tumor suppressor"/>
    <property type="match status" value="1"/>
</dbReference>
<dbReference type="InterPro" id="IPR037140">
    <property type="entry name" value="VHL_beta_dom_sf"/>
</dbReference>
<dbReference type="InterPro" id="IPR022772">
    <property type="entry name" value="VHL_tumour_suppress_b/a_dom"/>
</dbReference>
<evidence type="ECO:0000313" key="3">
    <source>
        <dbReference type="EMBL" id="CAK1590733.1"/>
    </source>
</evidence>
<feature type="domain" description="von Hippel-Lindau disease tumour suppressor beta" evidence="2">
    <location>
        <begin position="22"/>
        <end position="100"/>
    </location>
</feature>
<dbReference type="EMBL" id="CAVLGL010000086">
    <property type="protein sequence ID" value="CAK1590733.1"/>
    <property type="molecule type" value="Genomic_DNA"/>
</dbReference>
<dbReference type="AlphaFoldDB" id="A0AAV1L6X4"/>
<dbReference type="InterPro" id="IPR036208">
    <property type="entry name" value="VHL_sf"/>
</dbReference>
<evidence type="ECO:0000259" key="2">
    <source>
        <dbReference type="Pfam" id="PF01847"/>
    </source>
</evidence>
<keyword evidence="4" id="KW-1185">Reference proteome</keyword>
<dbReference type="CDD" id="cd05468">
    <property type="entry name" value="pVHL"/>
    <property type="match status" value="1"/>
</dbReference>
<dbReference type="InterPro" id="IPR024053">
    <property type="entry name" value="VHL_beta_dom"/>
</dbReference>
<comment type="similarity">
    <text evidence="1">Belongs to the VHL family.</text>
</comment>
<dbReference type="Gene3D" id="2.60.40.780">
    <property type="entry name" value="von Hippel-Lindau disease tumour suppressor, beta domain"/>
    <property type="match status" value="1"/>
</dbReference>
<name>A0AAV1L6X4_9NEOP</name>
<dbReference type="Pfam" id="PF01847">
    <property type="entry name" value="VHL"/>
    <property type="match status" value="1"/>
</dbReference>
<evidence type="ECO:0000256" key="1">
    <source>
        <dbReference type="ARBA" id="ARBA00010057"/>
    </source>
</evidence>
<reference evidence="3 4" key="1">
    <citation type="submission" date="2023-11" db="EMBL/GenBank/DDBJ databases">
        <authorList>
            <person name="Hedman E."/>
            <person name="Englund M."/>
            <person name="Stromberg M."/>
            <person name="Nyberg Akerstrom W."/>
            <person name="Nylinder S."/>
            <person name="Jareborg N."/>
            <person name="Kallberg Y."/>
            <person name="Kronander E."/>
        </authorList>
    </citation>
    <scope>NUCLEOTIDE SEQUENCE [LARGE SCALE GENOMIC DNA]</scope>
</reference>
<sequence>MAEVIENDLVYEIDDAGQRVLVRSTESIQRAYLRFTNKTSRQIDVWWRDFHGARRHYVRLDPGTYFDINTFITHPWEFTDVATKERYVINNKTIYRPPRNIGGMMYRTNWNITIGVRSLRRTALLFLALNLVDTCDVETLELPQVLTQELGQLIEILHQEPFLGLST</sequence>
<evidence type="ECO:0000313" key="4">
    <source>
        <dbReference type="Proteomes" id="UP001314205"/>
    </source>
</evidence>
<gene>
    <name evidence="3" type="ORF">PARMNEM_LOCUS11056</name>
</gene>
<proteinExistence type="inferred from homology"/>